<feature type="transmembrane region" description="Helical" evidence="6">
    <location>
        <begin position="255"/>
        <end position="274"/>
    </location>
</feature>
<comment type="subcellular location">
    <subcellularLocation>
        <location evidence="1">Cell membrane</location>
        <topology evidence="1">Multi-pass membrane protein</topology>
    </subcellularLocation>
</comment>
<feature type="transmembrane region" description="Helical" evidence="6">
    <location>
        <begin position="420"/>
        <end position="443"/>
    </location>
</feature>
<feature type="region of interest" description="Disordered" evidence="5">
    <location>
        <begin position="1"/>
        <end position="27"/>
    </location>
</feature>
<evidence type="ECO:0000259" key="7">
    <source>
        <dbReference type="PROSITE" id="PS50850"/>
    </source>
</evidence>
<protein>
    <submittedName>
        <fullName evidence="8">EmrB/QacA subfamily drug resistance transporter</fullName>
    </submittedName>
</protein>
<feature type="transmembrane region" description="Helical" evidence="6">
    <location>
        <begin position="36"/>
        <end position="59"/>
    </location>
</feature>
<comment type="caution">
    <text evidence="8">The sequence shown here is derived from an EMBL/GenBank/DDBJ whole genome shotgun (WGS) entry which is preliminary data.</text>
</comment>
<gene>
    <name evidence="8" type="ORF">H4W34_004124</name>
</gene>
<dbReference type="InterPro" id="IPR020846">
    <property type="entry name" value="MFS_dom"/>
</dbReference>
<keyword evidence="9" id="KW-1185">Reference proteome</keyword>
<feature type="transmembrane region" description="Helical" evidence="6">
    <location>
        <begin position="104"/>
        <end position="127"/>
    </location>
</feature>
<evidence type="ECO:0000256" key="2">
    <source>
        <dbReference type="ARBA" id="ARBA00022692"/>
    </source>
</evidence>
<dbReference type="RefSeq" id="WP_318784227.1">
    <property type="nucleotide sequence ID" value="NZ_JADBDZ010000001.1"/>
</dbReference>
<evidence type="ECO:0000256" key="3">
    <source>
        <dbReference type="ARBA" id="ARBA00022989"/>
    </source>
</evidence>
<dbReference type="Proteomes" id="UP000627838">
    <property type="component" value="Unassembled WGS sequence"/>
</dbReference>
<feature type="transmembrane region" description="Helical" evidence="6">
    <location>
        <begin position="191"/>
        <end position="211"/>
    </location>
</feature>
<feature type="domain" description="Major facilitator superfamily (MFS) profile" evidence="7">
    <location>
        <begin position="37"/>
        <end position="478"/>
    </location>
</feature>
<organism evidence="8 9">
    <name type="scientific">Actinomadura algeriensis</name>
    <dbReference type="NCBI Taxonomy" id="1679523"/>
    <lineage>
        <taxon>Bacteria</taxon>
        <taxon>Bacillati</taxon>
        <taxon>Actinomycetota</taxon>
        <taxon>Actinomycetes</taxon>
        <taxon>Streptosporangiales</taxon>
        <taxon>Thermomonosporaceae</taxon>
        <taxon>Actinomadura</taxon>
    </lineage>
</organism>
<keyword evidence="3 6" id="KW-1133">Transmembrane helix</keyword>
<feature type="transmembrane region" description="Helical" evidence="6">
    <location>
        <begin position="71"/>
        <end position="92"/>
    </location>
</feature>
<feature type="transmembrane region" description="Helical" evidence="6">
    <location>
        <begin position="223"/>
        <end position="243"/>
    </location>
</feature>
<feature type="transmembrane region" description="Helical" evidence="6">
    <location>
        <begin position="166"/>
        <end position="185"/>
    </location>
</feature>
<evidence type="ECO:0000313" key="8">
    <source>
        <dbReference type="EMBL" id="MBE1534291.1"/>
    </source>
</evidence>
<accession>A0ABR9JUP6</accession>
<feature type="transmembrane region" description="Helical" evidence="6">
    <location>
        <begin position="356"/>
        <end position="374"/>
    </location>
</feature>
<keyword evidence="4 6" id="KW-0472">Membrane</keyword>
<dbReference type="CDD" id="cd17321">
    <property type="entry name" value="MFS_MMR_MDR_like"/>
    <property type="match status" value="1"/>
</dbReference>
<feature type="transmembrane region" description="Helical" evidence="6">
    <location>
        <begin position="295"/>
        <end position="316"/>
    </location>
</feature>
<dbReference type="PANTHER" id="PTHR42718:SF48">
    <property type="entry name" value="CONSERVED TWO-DOMAIN MEMBRANE PROTEIN-RELATED"/>
    <property type="match status" value="1"/>
</dbReference>
<keyword evidence="2 6" id="KW-0812">Transmembrane</keyword>
<dbReference type="InterPro" id="IPR036259">
    <property type="entry name" value="MFS_trans_sf"/>
</dbReference>
<feature type="transmembrane region" description="Helical" evidence="6">
    <location>
        <begin position="380"/>
        <end position="408"/>
    </location>
</feature>
<dbReference type="EMBL" id="JADBDZ010000001">
    <property type="protein sequence ID" value="MBE1534291.1"/>
    <property type="molecule type" value="Genomic_DNA"/>
</dbReference>
<dbReference type="InterPro" id="IPR011701">
    <property type="entry name" value="MFS"/>
</dbReference>
<feature type="transmembrane region" description="Helical" evidence="6">
    <location>
        <begin position="133"/>
        <end position="154"/>
    </location>
</feature>
<dbReference type="Pfam" id="PF07690">
    <property type="entry name" value="MFS_1"/>
    <property type="match status" value="1"/>
</dbReference>
<feature type="compositionally biased region" description="Gly residues" evidence="5">
    <location>
        <begin position="16"/>
        <end position="27"/>
    </location>
</feature>
<evidence type="ECO:0000256" key="6">
    <source>
        <dbReference type="SAM" id="Phobius"/>
    </source>
</evidence>
<evidence type="ECO:0000256" key="5">
    <source>
        <dbReference type="SAM" id="MobiDB-lite"/>
    </source>
</evidence>
<dbReference type="Gene3D" id="1.20.1250.20">
    <property type="entry name" value="MFS general substrate transporter like domains"/>
    <property type="match status" value="1"/>
</dbReference>
<reference evidence="8 9" key="1">
    <citation type="submission" date="2020-10" db="EMBL/GenBank/DDBJ databases">
        <title>Sequencing the genomes of 1000 actinobacteria strains.</title>
        <authorList>
            <person name="Klenk H.-P."/>
        </authorList>
    </citation>
    <scope>NUCLEOTIDE SEQUENCE [LARGE SCALE GENOMIC DNA]</scope>
    <source>
        <strain evidence="8 9">DSM 46744</strain>
    </source>
</reference>
<dbReference type="Gene3D" id="1.20.1720.10">
    <property type="entry name" value="Multidrug resistance protein D"/>
    <property type="match status" value="1"/>
</dbReference>
<sequence length="480" mass="47804">MSPSDAQTAKSVAPGEPGGGPGGAGGGPGRAAPFGAVFAIVAAGVAMSNLDLFIVNVALPQVGDHFAGASLASLSWILNAYAVVFAALLVPAGGLADRAGARRAYLLGIAVFTVASVACAVAPGVWWLVAARVLQAAGAAALIPSSLGLLLAAAPPERRMAAVRGWTAISGLAAALGPVLGGLLTELDWRWVFLVNVPIGVVAILAGVRMLPGAPARPDARRPDLLGAALLTAGIAALAFGVVRSESWGWASPQVLGALAGAAALLALFVLRSARHPAPVLPLGVLRAPAFSPASLANVLFAVAFAAMLLSCVLWCQDVWEWSALRTGLAITPGPLMVPALAIGGAPLARKIGAGPLALVGCAVFAAGIAWWMWRMTDGYALGMLPGMLLTGVGVGLTLPTLIGAAVAALPPTSFSTGSAVVTMARQVGTVVGVAALIAVLGGGESARTAADFDAGWLLTIAATLAAAAVCLFIPRARKA</sequence>
<evidence type="ECO:0000256" key="4">
    <source>
        <dbReference type="ARBA" id="ARBA00023136"/>
    </source>
</evidence>
<feature type="compositionally biased region" description="Polar residues" evidence="5">
    <location>
        <begin position="1"/>
        <end position="10"/>
    </location>
</feature>
<dbReference type="PANTHER" id="PTHR42718">
    <property type="entry name" value="MAJOR FACILITATOR SUPERFAMILY MULTIDRUG TRANSPORTER MFSC"/>
    <property type="match status" value="1"/>
</dbReference>
<evidence type="ECO:0000313" key="9">
    <source>
        <dbReference type="Proteomes" id="UP000627838"/>
    </source>
</evidence>
<name>A0ABR9JUP6_9ACTN</name>
<dbReference type="PROSITE" id="PS50850">
    <property type="entry name" value="MFS"/>
    <property type="match status" value="1"/>
</dbReference>
<evidence type="ECO:0000256" key="1">
    <source>
        <dbReference type="ARBA" id="ARBA00004651"/>
    </source>
</evidence>
<feature type="transmembrane region" description="Helical" evidence="6">
    <location>
        <begin position="328"/>
        <end position="349"/>
    </location>
</feature>
<proteinExistence type="predicted"/>
<dbReference type="SUPFAM" id="SSF103473">
    <property type="entry name" value="MFS general substrate transporter"/>
    <property type="match status" value="2"/>
</dbReference>
<feature type="transmembrane region" description="Helical" evidence="6">
    <location>
        <begin position="455"/>
        <end position="474"/>
    </location>
</feature>